<protein>
    <submittedName>
        <fullName evidence="1">Uncharacterized protein</fullName>
    </submittedName>
</protein>
<keyword evidence="4" id="KW-1185">Reference proteome</keyword>
<evidence type="ECO:0000313" key="3">
    <source>
        <dbReference type="Proteomes" id="UP000247152"/>
    </source>
</evidence>
<dbReference type="AlphaFoldDB" id="A0A317U2B1"/>
<dbReference type="EMBL" id="QHJG01000013">
    <property type="protein sequence ID" value="PWY55901.1"/>
    <property type="molecule type" value="Genomic_DNA"/>
</dbReference>
<organism evidence="1 3">
    <name type="scientific">Legionella qingyii</name>
    <dbReference type="NCBI Taxonomy" id="2184757"/>
    <lineage>
        <taxon>Bacteria</taxon>
        <taxon>Pseudomonadati</taxon>
        <taxon>Pseudomonadota</taxon>
        <taxon>Gammaproteobacteria</taxon>
        <taxon>Legionellales</taxon>
        <taxon>Legionellaceae</taxon>
        <taxon>Legionella</taxon>
    </lineage>
</organism>
<reference evidence="2 4" key="2">
    <citation type="submission" date="2018-12" db="EMBL/GenBank/DDBJ databases">
        <title>Legionella sp,whole genome shotgun sequence.</title>
        <authorList>
            <person name="Wu H."/>
        </authorList>
    </citation>
    <scope>NUCLEOTIDE SEQUENCE [LARGE SCALE GENOMIC DNA]</scope>
    <source>
        <strain evidence="2">Km489</strain>
        <strain evidence="4">km489</strain>
    </source>
</reference>
<evidence type="ECO:0000313" key="1">
    <source>
        <dbReference type="EMBL" id="PWY55901.1"/>
    </source>
</evidence>
<comment type="caution">
    <text evidence="1">The sequence shown here is derived from an EMBL/GenBank/DDBJ whole genome shotgun (WGS) entry which is preliminary data.</text>
</comment>
<evidence type="ECO:0000313" key="2">
    <source>
        <dbReference type="EMBL" id="RUR22478.1"/>
    </source>
</evidence>
<proteinExistence type="predicted"/>
<evidence type="ECO:0000313" key="4">
    <source>
        <dbReference type="Proteomes" id="UP000287374"/>
    </source>
</evidence>
<dbReference type="RefSeq" id="WP_110142429.1">
    <property type="nucleotide sequence ID" value="NZ_QHJG01000013.1"/>
</dbReference>
<accession>A0A317U2B1</accession>
<dbReference type="EMBL" id="RZGX01000011">
    <property type="protein sequence ID" value="RUR22478.1"/>
    <property type="molecule type" value="Genomic_DNA"/>
</dbReference>
<gene>
    <name evidence="1" type="ORF">DGG96_09190</name>
    <name evidence="2" type="ORF">ELY20_09305</name>
</gene>
<sequence length="197" mass="23406">MVYSKRFFINPSIGKMIGIYKSISKEFKKDLLHIESAYNEILRDNKNNFDLLKENEEIQNKINNLLSNFTGSFIKDSQCLLKNIYQLQVNILQLKTKFMLQHILFNDCKFDIEDYKLAVNLHNSLKEFHDNVLAMKWDQSDSDRTLNCKYFDYAHSLVREQYEKLAVAFSIGDPWENWSYDEEDDSDSEEFRLDLSP</sequence>
<dbReference type="Proteomes" id="UP000247152">
    <property type="component" value="Unassembled WGS sequence"/>
</dbReference>
<dbReference type="Proteomes" id="UP000287374">
    <property type="component" value="Unassembled WGS sequence"/>
</dbReference>
<name>A0A317U2B1_9GAMM</name>
<reference evidence="1 3" key="1">
    <citation type="submission" date="2018-05" db="EMBL/GenBank/DDBJ databases">
        <title>Legionella qingyii sp.nov., whole genome shotgun sequence.</title>
        <authorList>
            <person name="Wu H."/>
            <person name="Zhu Q."/>
            <person name="Hu C."/>
        </authorList>
    </citation>
    <scope>NUCLEOTIDE SEQUENCE [LARGE SCALE GENOMIC DNA]</scope>
    <source>
        <strain evidence="1 3">HEB18</strain>
    </source>
</reference>